<evidence type="ECO:0008006" key="3">
    <source>
        <dbReference type="Google" id="ProtNLM"/>
    </source>
</evidence>
<dbReference type="RefSeq" id="WP_094117461.1">
    <property type="nucleotide sequence ID" value="NZ_CP023009.1"/>
</dbReference>
<name>A0AAD0SID4_9GAMM</name>
<gene>
    <name evidence="1" type="ORF">CKQ53_16310</name>
</gene>
<evidence type="ECO:0000313" key="2">
    <source>
        <dbReference type="Proteomes" id="UP000263881"/>
    </source>
</evidence>
<proteinExistence type="predicted"/>
<organism evidence="1 2">
    <name type="scientific">Lonsdalea britannica</name>
    <dbReference type="NCBI Taxonomy" id="1082704"/>
    <lineage>
        <taxon>Bacteria</taxon>
        <taxon>Pseudomonadati</taxon>
        <taxon>Pseudomonadota</taxon>
        <taxon>Gammaproteobacteria</taxon>
        <taxon>Enterobacterales</taxon>
        <taxon>Pectobacteriaceae</taxon>
        <taxon>Lonsdalea</taxon>
    </lineage>
</organism>
<dbReference type="Gene3D" id="3.30.429.10">
    <property type="entry name" value="Macrophage Migration Inhibitory Factor"/>
    <property type="match status" value="1"/>
</dbReference>
<dbReference type="EMBL" id="CP023009">
    <property type="protein sequence ID" value="AXW88380.1"/>
    <property type="molecule type" value="Genomic_DNA"/>
</dbReference>
<dbReference type="InterPro" id="IPR014347">
    <property type="entry name" value="Tautomerase/MIF_sf"/>
</dbReference>
<accession>A0AAD0SID4</accession>
<dbReference type="KEGG" id="lbq:CKQ53_16310"/>
<evidence type="ECO:0000313" key="1">
    <source>
        <dbReference type="EMBL" id="AXW88380.1"/>
    </source>
</evidence>
<reference evidence="1 2" key="1">
    <citation type="submission" date="2017-08" db="EMBL/GenBank/DDBJ databases">
        <title>Comparative genomics of bacteria isolated from necrotic lesions of AOD affected trees.</title>
        <authorList>
            <person name="Doonan J."/>
            <person name="Denman S."/>
            <person name="McDonald J.E."/>
        </authorList>
    </citation>
    <scope>NUCLEOTIDE SEQUENCE [LARGE SCALE GENOMIC DNA]</scope>
    <source>
        <strain evidence="1 2">477</strain>
    </source>
</reference>
<dbReference type="Proteomes" id="UP000263881">
    <property type="component" value="Chromosome"/>
</dbReference>
<protein>
    <recommendedName>
        <fullName evidence="3">4-oxalocrotonate tautomerase</fullName>
    </recommendedName>
</protein>
<dbReference type="AlphaFoldDB" id="A0AAD0SID4"/>
<sequence length="82" mass="9689">MPHINMKHFPSLTNKQRDDLASIFIHEISRIVNCPPEFISVAFEPVEPEIWMNDIYQNEILQKKQFTHTFPNYNVTTEKASK</sequence>
<keyword evidence="2" id="KW-1185">Reference proteome</keyword>
<dbReference type="SUPFAM" id="SSF55331">
    <property type="entry name" value="Tautomerase/MIF"/>
    <property type="match status" value="1"/>
</dbReference>